<evidence type="ECO:0000256" key="3">
    <source>
        <dbReference type="ARBA" id="ARBA00012438"/>
    </source>
</evidence>
<feature type="transmembrane region" description="Helical" evidence="10">
    <location>
        <begin position="130"/>
        <end position="153"/>
    </location>
</feature>
<dbReference type="Pfam" id="PF00512">
    <property type="entry name" value="HisKA"/>
    <property type="match status" value="1"/>
</dbReference>
<feature type="domain" description="Histidine kinase" evidence="11">
    <location>
        <begin position="211"/>
        <end position="416"/>
    </location>
</feature>
<keyword evidence="7 12" id="KW-0418">Kinase</keyword>
<dbReference type="SMART" id="SM00388">
    <property type="entry name" value="HisKA"/>
    <property type="match status" value="1"/>
</dbReference>
<accession>A0ABQ4Q5C5</accession>
<dbReference type="Pfam" id="PF02518">
    <property type="entry name" value="HATPase_c"/>
    <property type="match status" value="1"/>
</dbReference>
<dbReference type="PROSITE" id="PS50109">
    <property type="entry name" value="HIS_KIN"/>
    <property type="match status" value="1"/>
</dbReference>
<keyword evidence="9 10" id="KW-0472">Membrane</keyword>
<proteinExistence type="predicted"/>
<dbReference type="InterPro" id="IPR036097">
    <property type="entry name" value="HisK_dim/P_sf"/>
</dbReference>
<name>A0ABQ4Q5C5_9BURK</name>
<dbReference type="EC" id="2.7.13.3" evidence="3"/>
<dbReference type="InterPro" id="IPR050428">
    <property type="entry name" value="TCS_sensor_his_kinase"/>
</dbReference>
<keyword evidence="4" id="KW-0597">Phosphoprotein</keyword>
<dbReference type="PRINTS" id="PR00344">
    <property type="entry name" value="BCTRLSENSOR"/>
</dbReference>
<comment type="caution">
    <text evidence="12">The sequence shown here is derived from an EMBL/GenBank/DDBJ whole genome shotgun (WGS) entry which is preliminary data.</text>
</comment>
<evidence type="ECO:0000313" key="13">
    <source>
        <dbReference type="Proteomes" id="UP000887222"/>
    </source>
</evidence>
<organism evidence="12 13">
    <name type="scientific">Noviherbaspirillum aridicola</name>
    <dbReference type="NCBI Taxonomy" id="2849687"/>
    <lineage>
        <taxon>Bacteria</taxon>
        <taxon>Pseudomonadati</taxon>
        <taxon>Pseudomonadota</taxon>
        <taxon>Betaproteobacteria</taxon>
        <taxon>Burkholderiales</taxon>
        <taxon>Oxalobacteraceae</taxon>
        <taxon>Noviherbaspirillum</taxon>
    </lineage>
</organism>
<dbReference type="SMART" id="SM00387">
    <property type="entry name" value="HATPase_c"/>
    <property type="match status" value="1"/>
</dbReference>
<evidence type="ECO:0000256" key="10">
    <source>
        <dbReference type="SAM" id="Phobius"/>
    </source>
</evidence>
<evidence type="ECO:0000256" key="2">
    <source>
        <dbReference type="ARBA" id="ARBA00004370"/>
    </source>
</evidence>
<evidence type="ECO:0000256" key="7">
    <source>
        <dbReference type="ARBA" id="ARBA00022777"/>
    </source>
</evidence>
<evidence type="ECO:0000256" key="8">
    <source>
        <dbReference type="ARBA" id="ARBA00022989"/>
    </source>
</evidence>
<dbReference type="PANTHER" id="PTHR45436">
    <property type="entry name" value="SENSOR HISTIDINE KINASE YKOH"/>
    <property type="match status" value="1"/>
</dbReference>
<dbReference type="PANTHER" id="PTHR45436:SF16">
    <property type="entry name" value="HISTIDINE KINASE"/>
    <property type="match status" value="1"/>
</dbReference>
<dbReference type="GO" id="GO:0016301">
    <property type="term" value="F:kinase activity"/>
    <property type="evidence" value="ECO:0007669"/>
    <property type="project" value="UniProtKB-KW"/>
</dbReference>
<dbReference type="SUPFAM" id="SSF55874">
    <property type="entry name" value="ATPase domain of HSP90 chaperone/DNA topoisomerase II/histidine kinase"/>
    <property type="match status" value="1"/>
</dbReference>
<evidence type="ECO:0000256" key="4">
    <source>
        <dbReference type="ARBA" id="ARBA00022553"/>
    </source>
</evidence>
<keyword evidence="6 10" id="KW-0812">Transmembrane</keyword>
<comment type="subcellular location">
    <subcellularLocation>
        <location evidence="2">Membrane</location>
    </subcellularLocation>
</comment>
<dbReference type="Gene3D" id="1.10.287.130">
    <property type="match status" value="1"/>
</dbReference>
<dbReference type="EMBL" id="BPMK01000009">
    <property type="protein sequence ID" value="GIZ52226.1"/>
    <property type="molecule type" value="Genomic_DNA"/>
</dbReference>
<dbReference type="Gene3D" id="3.30.565.10">
    <property type="entry name" value="Histidine kinase-like ATPase, C-terminal domain"/>
    <property type="match status" value="1"/>
</dbReference>
<dbReference type="RefSeq" id="WP_220808388.1">
    <property type="nucleotide sequence ID" value="NZ_BPMK01000009.1"/>
</dbReference>
<reference evidence="12 13" key="1">
    <citation type="journal article" date="2022" name="Int. J. Syst. Evol. Microbiol.">
        <title>Noviherbaspirillum aridicola sp. nov., isolated from an arid soil in Pakistan.</title>
        <authorList>
            <person name="Khan I.U."/>
            <person name="Saqib M."/>
            <person name="Amin A."/>
            <person name="Hussain F."/>
            <person name="Li L."/>
            <person name="Liu Y.H."/>
            <person name="Fang B.Z."/>
            <person name="Ahmed I."/>
            <person name="Li W.J."/>
        </authorList>
    </citation>
    <scope>NUCLEOTIDE SEQUENCE [LARGE SCALE GENOMIC DNA]</scope>
    <source>
        <strain evidence="12 13">NCCP-691</strain>
    </source>
</reference>
<protein>
    <recommendedName>
        <fullName evidence="3">histidine kinase</fullName>
        <ecNumber evidence="3">2.7.13.3</ecNumber>
    </recommendedName>
</protein>
<evidence type="ECO:0000256" key="1">
    <source>
        <dbReference type="ARBA" id="ARBA00000085"/>
    </source>
</evidence>
<evidence type="ECO:0000313" key="12">
    <source>
        <dbReference type="EMBL" id="GIZ52226.1"/>
    </source>
</evidence>
<dbReference type="SUPFAM" id="SSF47384">
    <property type="entry name" value="Homodimeric domain of signal transducing histidine kinase"/>
    <property type="match status" value="1"/>
</dbReference>
<sequence>MQRSLRWRLAWSFTLLSVFAVLLQAVSLFISTEEQEEDMIDEVVNAALDNYLRQPGTPLDAAASLHMEMHRLPAGAATAAVPPEVARLPAGNHEWFRGQTEFHVGIRNLGAERIYVMYDTTEHEERLAELMWRLAGGLLVLTLMSLALGYWLAGRMLYQLQRLVRQIGEDAPGPLAEPGLDREVAQLAGAIDDYRGRNRELLAREQEFTANVSHELRTPLTRIRTGAELLADEPGLPERAKERAVRILEGVDAMENRLRGLLFLAREPRLDDTGLLDLKAAVEASAAPLRPACEAAGVTLSVEVPEGLRLRADASLLQLLLDNLLGNAVRYTQHGSITVSARPGELVVADTGAGIAAEHQPHVFERHYRASAHPDGSGLGLSIVRRVCALHGWQCRIDSVAEADSPRRGTRVTVGF</sequence>
<dbReference type="InterPro" id="IPR003594">
    <property type="entry name" value="HATPase_dom"/>
</dbReference>
<evidence type="ECO:0000256" key="5">
    <source>
        <dbReference type="ARBA" id="ARBA00022679"/>
    </source>
</evidence>
<dbReference type="Proteomes" id="UP000887222">
    <property type="component" value="Unassembled WGS sequence"/>
</dbReference>
<dbReference type="InterPro" id="IPR005467">
    <property type="entry name" value="His_kinase_dom"/>
</dbReference>
<dbReference type="CDD" id="cd00082">
    <property type="entry name" value="HisKA"/>
    <property type="match status" value="1"/>
</dbReference>
<keyword evidence="5" id="KW-0808">Transferase</keyword>
<dbReference type="InterPro" id="IPR004358">
    <property type="entry name" value="Sig_transdc_His_kin-like_C"/>
</dbReference>
<evidence type="ECO:0000256" key="9">
    <source>
        <dbReference type="ARBA" id="ARBA00023136"/>
    </source>
</evidence>
<dbReference type="InterPro" id="IPR003661">
    <property type="entry name" value="HisK_dim/P_dom"/>
</dbReference>
<evidence type="ECO:0000259" key="11">
    <source>
        <dbReference type="PROSITE" id="PS50109"/>
    </source>
</evidence>
<dbReference type="InterPro" id="IPR036890">
    <property type="entry name" value="HATPase_C_sf"/>
</dbReference>
<keyword evidence="13" id="KW-1185">Reference proteome</keyword>
<keyword evidence="8 10" id="KW-1133">Transmembrane helix</keyword>
<evidence type="ECO:0000256" key="6">
    <source>
        <dbReference type="ARBA" id="ARBA00022692"/>
    </source>
</evidence>
<comment type="catalytic activity">
    <reaction evidence="1">
        <text>ATP + protein L-histidine = ADP + protein N-phospho-L-histidine.</text>
        <dbReference type="EC" id="2.7.13.3"/>
    </reaction>
</comment>
<gene>
    <name evidence="12" type="ORF">NCCP691_22400</name>
</gene>